<gene>
    <name evidence="1" type="ORF">BTQ06_04425</name>
</gene>
<protein>
    <submittedName>
        <fullName evidence="1">Uncharacterized protein</fullName>
    </submittedName>
</protein>
<evidence type="ECO:0000313" key="2">
    <source>
        <dbReference type="Proteomes" id="UP000218543"/>
    </source>
</evidence>
<sequence>MITVGKSQADLLMTLPRNEAAYAALVQAVEGYTADRRALLQQVALTSLVNQSARDKGLRLMGEVDALDAILDLLKRLTDI</sequence>
<evidence type="ECO:0000313" key="1">
    <source>
        <dbReference type="EMBL" id="PAU25738.1"/>
    </source>
</evidence>
<comment type="caution">
    <text evidence="1">The sequence shown here is derived from an EMBL/GenBank/DDBJ whole genome shotgun (WGS) entry which is preliminary data.</text>
</comment>
<proteinExistence type="predicted"/>
<accession>A0A2A2CFM8</accession>
<organism evidence="1 2">
    <name type="scientific">Escherichia coli</name>
    <dbReference type="NCBI Taxonomy" id="562"/>
    <lineage>
        <taxon>Bacteria</taxon>
        <taxon>Pseudomonadati</taxon>
        <taxon>Pseudomonadota</taxon>
        <taxon>Gammaproteobacteria</taxon>
        <taxon>Enterobacterales</taxon>
        <taxon>Enterobacteriaceae</taxon>
        <taxon>Escherichia</taxon>
    </lineage>
</organism>
<reference evidence="1 2" key="1">
    <citation type="submission" date="2016-12" db="EMBL/GenBank/DDBJ databases">
        <title>Real-Time Genomic Investigation Underlying the Public Health Response to a Shiga Toxin-Producing Escherichia Coli O26:H11 Outbreak in a Nursery.</title>
        <authorList>
            <person name="Ferdous M."/>
            <person name="Moran-Gilad J."/>
            <person name="Rossen J.W."/>
            <person name="Gdalevich M."/>
        </authorList>
    </citation>
    <scope>NUCLEOTIDE SEQUENCE [LARGE SCALE GENOMIC DNA]</scope>
    <source>
        <strain evidence="1 2">STEC 514-2</strain>
    </source>
</reference>
<dbReference type="RefSeq" id="WP_095585944.1">
    <property type="nucleotide sequence ID" value="NZ_CAJVCC010000031.1"/>
</dbReference>
<dbReference type="EMBL" id="MRVZ01000012">
    <property type="protein sequence ID" value="PAU25738.1"/>
    <property type="molecule type" value="Genomic_DNA"/>
</dbReference>
<dbReference type="Proteomes" id="UP000218543">
    <property type="component" value="Unassembled WGS sequence"/>
</dbReference>
<dbReference type="AlphaFoldDB" id="A0A2A2CFM8"/>
<name>A0A2A2CFM8_ECOLX</name>